<accession>A0ABM1MCR7</accession>
<organism evidence="6 7">
    <name type="scientific">Nicrophorus vespilloides</name>
    <name type="common">Boreal carrion beetle</name>
    <dbReference type="NCBI Taxonomy" id="110193"/>
    <lineage>
        <taxon>Eukaryota</taxon>
        <taxon>Metazoa</taxon>
        <taxon>Ecdysozoa</taxon>
        <taxon>Arthropoda</taxon>
        <taxon>Hexapoda</taxon>
        <taxon>Insecta</taxon>
        <taxon>Pterygota</taxon>
        <taxon>Neoptera</taxon>
        <taxon>Endopterygota</taxon>
        <taxon>Coleoptera</taxon>
        <taxon>Polyphaga</taxon>
        <taxon>Staphyliniformia</taxon>
        <taxon>Silphidae</taxon>
        <taxon>Nicrophorinae</taxon>
        <taxon>Nicrophorus</taxon>
    </lineage>
</organism>
<proteinExistence type="predicted"/>
<keyword evidence="2 4" id="KW-0863">Zinc-finger</keyword>
<keyword evidence="3" id="KW-0862">Zinc</keyword>
<evidence type="ECO:0000313" key="7">
    <source>
        <dbReference type="RefSeq" id="XP_017772367.1"/>
    </source>
</evidence>
<reference evidence="7" key="1">
    <citation type="submission" date="2025-08" db="UniProtKB">
        <authorList>
            <consortium name="RefSeq"/>
        </authorList>
    </citation>
    <scope>IDENTIFICATION</scope>
    <source>
        <tissue evidence="7">Whole Larva</tissue>
    </source>
</reference>
<evidence type="ECO:0000256" key="3">
    <source>
        <dbReference type="ARBA" id="ARBA00022833"/>
    </source>
</evidence>
<evidence type="ECO:0000313" key="6">
    <source>
        <dbReference type="Proteomes" id="UP000695000"/>
    </source>
</evidence>
<keyword evidence="7" id="KW-0238">DNA-binding</keyword>
<evidence type="ECO:0000256" key="4">
    <source>
        <dbReference type="PROSITE-ProRule" id="PRU00449"/>
    </source>
</evidence>
<evidence type="ECO:0000259" key="5">
    <source>
        <dbReference type="PROSITE" id="PS51039"/>
    </source>
</evidence>
<sequence>MATVTVTKNENIKNKTKEFQKAVIDKDLDVVLKNVKKIDNTCSFTKCKTRTSDFAITCKYCSGRFCTTHGLPEIHGCGDAVRKDEKQKFLHPGIKLSQEKHSQASTKLTMKLKQMELERKAKPSKSKKK</sequence>
<keyword evidence="6" id="KW-1185">Reference proteome</keyword>
<dbReference type="GeneID" id="108559556"/>
<name>A0ABM1MCR7_NICVS</name>
<dbReference type="SMART" id="SM00154">
    <property type="entry name" value="ZnF_AN1"/>
    <property type="match status" value="1"/>
</dbReference>
<dbReference type="InterPro" id="IPR000058">
    <property type="entry name" value="Znf_AN1"/>
</dbReference>
<evidence type="ECO:0000256" key="1">
    <source>
        <dbReference type="ARBA" id="ARBA00022723"/>
    </source>
</evidence>
<dbReference type="Gene3D" id="4.10.1110.10">
    <property type="entry name" value="AN1-like Zinc finger"/>
    <property type="match status" value="1"/>
</dbReference>
<dbReference type="SUPFAM" id="SSF118310">
    <property type="entry name" value="AN1-like Zinc finger"/>
    <property type="match status" value="1"/>
</dbReference>
<gene>
    <name evidence="7" type="primary">LOC108559556</name>
</gene>
<dbReference type="InterPro" id="IPR035896">
    <property type="entry name" value="AN1-like_Znf"/>
</dbReference>
<evidence type="ECO:0000256" key="2">
    <source>
        <dbReference type="ARBA" id="ARBA00022771"/>
    </source>
</evidence>
<dbReference type="PROSITE" id="PS51039">
    <property type="entry name" value="ZF_AN1"/>
    <property type="match status" value="1"/>
</dbReference>
<keyword evidence="1" id="KW-0479">Metal-binding</keyword>
<dbReference type="Pfam" id="PF01428">
    <property type="entry name" value="zf-AN1"/>
    <property type="match status" value="1"/>
</dbReference>
<feature type="domain" description="AN1-type" evidence="5">
    <location>
        <begin position="36"/>
        <end position="85"/>
    </location>
</feature>
<protein>
    <submittedName>
        <fullName evidence="7">DNA-binding protein SMUBP-2</fullName>
    </submittedName>
</protein>
<dbReference type="GO" id="GO:0003677">
    <property type="term" value="F:DNA binding"/>
    <property type="evidence" value="ECO:0007669"/>
    <property type="project" value="UniProtKB-KW"/>
</dbReference>
<dbReference type="Proteomes" id="UP000695000">
    <property type="component" value="Unplaced"/>
</dbReference>
<dbReference type="RefSeq" id="XP_017772367.1">
    <property type="nucleotide sequence ID" value="XM_017916878.1"/>
</dbReference>